<dbReference type="Proteomes" id="UP000663193">
    <property type="component" value="Chromosome 3"/>
</dbReference>
<dbReference type="VEuPathDB" id="FungiDB:JI435_033670"/>
<dbReference type="OrthoDB" id="3789027at2759"/>
<protein>
    <submittedName>
        <fullName evidence="1">Uncharacterized protein</fullName>
    </submittedName>
</protein>
<sequence length="221" mass="24161">MAPTNRDKLLKLDSSAHLRSYRRNLGPFRANGPVEISGEQEQGTGVRWTCDIVDLGEMGWTRTVNHEVHAIQEDYPAPSPIHIRAPAVLSQTAAPAVQPPMFPHHNAAMPHARNTVPPLLRAALEHGKTFPNDDALYEVFEETASAYMSDESQVVSTHRGLRAANERAVGYFVETYMCAAVDEPEVELKNGGMISCTVETDGSLGGNSAVYVRRAKVGEKP</sequence>
<gene>
    <name evidence="1" type="ORF">JI435_033670</name>
</gene>
<dbReference type="RefSeq" id="XP_001793935.1">
    <property type="nucleotide sequence ID" value="XM_001793883.1"/>
</dbReference>
<organism evidence="1 2">
    <name type="scientific">Phaeosphaeria nodorum (strain SN15 / ATCC MYA-4574 / FGSC 10173)</name>
    <name type="common">Glume blotch fungus</name>
    <name type="synonym">Parastagonospora nodorum</name>
    <dbReference type="NCBI Taxonomy" id="321614"/>
    <lineage>
        <taxon>Eukaryota</taxon>
        <taxon>Fungi</taxon>
        <taxon>Dikarya</taxon>
        <taxon>Ascomycota</taxon>
        <taxon>Pezizomycotina</taxon>
        <taxon>Dothideomycetes</taxon>
        <taxon>Pleosporomycetidae</taxon>
        <taxon>Pleosporales</taxon>
        <taxon>Pleosporineae</taxon>
        <taxon>Phaeosphaeriaceae</taxon>
        <taxon>Parastagonospora</taxon>
    </lineage>
</organism>
<dbReference type="AlphaFoldDB" id="A0A7U2EUA5"/>
<dbReference type="EMBL" id="CP069025">
    <property type="protein sequence ID" value="QRC93129.1"/>
    <property type="molecule type" value="Genomic_DNA"/>
</dbReference>
<name>A0A7U2EUA5_PHANO</name>
<dbReference type="KEGG" id="pno:SNOG_03367"/>
<evidence type="ECO:0000313" key="1">
    <source>
        <dbReference type="EMBL" id="QRC93129.1"/>
    </source>
</evidence>
<evidence type="ECO:0000313" key="2">
    <source>
        <dbReference type="Proteomes" id="UP000663193"/>
    </source>
</evidence>
<accession>A0A7U2EUA5</accession>
<proteinExistence type="predicted"/>
<keyword evidence="2" id="KW-1185">Reference proteome</keyword>
<reference evidence="2" key="1">
    <citation type="journal article" date="2021" name="BMC Genomics">
        <title>Chromosome-level genome assembly and manually-curated proteome of model necrotroph Parastagonospora nodorum Sn15 reveals a genome-wide trove of candidate effector homologs, and redundancy of virulence-related functions within an accessory chromosome.</title>
        <authorList>
            <person name="Bertazzoni S."/>
            <person name="Jones D.A.B."/>
            <person name="Phan H.T."/>
            <person name="Tan K.-C."/>
            <person name="Hane J.K."/>
        </authorList>
    </citation>
    <scope>NUCLEOTIDE SEQUENCE [LARGE SCALE GENOMIC DNA]</scope>
    <source>
        <strain evidence="2">SN15 / ATCC MYA-4574 / FGSC 10173)</strain>
    </source>
</reference>